<proteinExistence type="predicted"/>
<dbReference type="Pfam" id="PF07393">
    <property type="entry name" value="Sec10_HB"/>
    <property type="match status" value="1"/>
</dbReference>
<organism evidence="2 3">
    <name type="scientific">Ectocarpus siliculosus</name>
    <name type="common">Brown alga</name>
    <name type="synonym">Conferva siliculosa</name>
    <dbReference type="NCBI Taxonomy" id="2880"/>
    <lineage>
        <taxon>Eukaryota</taxon>
        <taxon>Sar</taxon>
        <taxon>Stramenopiles</taxon>
        <taxon>Ochrophyta</taxon>
        <taxon>PX clade</taxon>
        <taxon>Phaeophyceae</taxon>
        <taxon>Ectocarpales</taxon>
        <taxon>Ectocarpaceae</taxon>
        <taxon>Ectocarpus</taxon>
    </lineage>
</organism>
<reference evidence="2 3" key="1">
    <citation type="journal article" date="2010" name="Nature">
        <title>The Ectocarpus genome and the independent evolution of multicellularity in brown algae.</title>
        <authorList>
            <person name="Cock J.M."/>
            <person name="Sterck L."/>
            <person name="Rouze P."/>
            <person name="Scornet D."/>
            <person name="Allen A.E."/>
            <person name="Amoutzias G."/>
            <person name="Anthouard V."/>
            <person name="Artiguenave F."/>
            <person name="Aury J.M."/>
            <person name="Badger J.H."/>
            <person name="Beszteri B."/>
            <person name="Billiau K."/>
            <person name="Bonnet E."/>
            <person name="Bothwell J.H."/>
            <person name="Bowler C."/>
            <person name="Boyen C."/>
            <person name="Brownlee C."/>
            <person name="Carrano C.J."/>
            <person name="Charrier B."/>
            <person name="Cho G.Y."/>
            <person name="Coelho S.M."/>
            <person name="Collen J."/>
            <person name="Corre E."/>
            <person name="Da Silva C."/>
            <person name="Delage L."/>
            <person name="Delaroque N."/>
            <person name="Dittami S.M."/>
            <person name="Doulbeau S."/>
            <person name="Elias M."/>
            <person name="Farnham G."/>
            <person name="Gachon C.M."/>
            <person name="Gschloessl B."/>
            <person name="Heesch S."/>
            <person name="Jabbari K."/>
            <person name="Jubin C."/>
            <person name="Kawai H."/>
            <person name="Kimura K."/>
            <person name="Kloareg B."/>
            <person name="Kupper F.C."/>
            <person name="Lang D."/>
            <person name="Le Bail A."/>
            <person name="Leblanc C."/>
            <person name="Lerouge P."/>
            <person name="Lohr M."/>
            <person name="Lopez P.J."/>
            <person name="Martens C."/>
            <person name="Maumus F."/>
            <person name="Michel G."/>
            <person name="Miranda-Saavedra D."/>
            <person name="Morales J."/>
            <person name="Moreau H."/>
            <person name="Motomura T."/>
            <person name="Nagasato C."/>
            <person name="Napoli C.A."/>
            <person name="Nelson D.R."/>
            <person name="Nyvall-Collen P."/>
            <person name="Peters A.F."/>
            <person name="Pommier C."/>
            <person name="Potin P."/>
            <person name="Poulain J."/>
            <person name="Quesneville H."/>
            <person name="Read B."/>
            <person name="Rensing S.A."/>
            <person name="Ritter A."/>
            <person name="Rousvoal S."/>
            <person name="Samanta M."/>
            <person name="Samson G."/>
            <person name="Schroeder D.C."/>
            <person name="Segurens B."/>
            <person name="Strittmatter M."/>
            <person name="Tonon T."/>
            <person name="Tregear J.W."/>
            <person name="Valentin K."/>
            <person name="von Dassow P."/>
            <person name="Yamagishi T."/>
            <person name="Van de Peer Y."/>
            <person name="Wincker P."/>
        </authorList>
    </citation>
    <scope>NUCLEOTIDE SEQUENCE [LARGE SCALE GENOMIC DNA]</scope>
    <source>
        <strain evidence="3">Ec32 / CCAP1310/4</strain>
    </source>
</reference>
<evidence type="ECO:0000313" key="3">
    <source>
        <dbReference type="Proteomes" id="UP000002630"/>
    </source>
</evidence>
<keyword evidence="3" id="KW-1185">Reference proteome</keyword>
<sequence length="60" mass="6677">MAALRAYLVEQAGRGSSRLGVDVHELFVEHLKKTKVNVIGAFILANDVNRLQGRLMGKER</sequence>
<name>D7G534_ECTSI</name>
<accession>D7G534</accession>
<evidence type="ECO:0000313" key="2">
    <source>
        <dbReference type="EMBL" id="CBJ33797.1"/>
    </source>
</evidence>
<dbReference type="EMBL" id="FN649760">
    <property type="protein sequence ID" value="CBJ33797.1"/>
    <property type="molecule type" value="Genomic_DNA"/>
</dbReference>
<feature type="domain" description="Exocyst complex component Sec10-like alpha-helical bundle" evidence="1">
    <location>
        <begin position="17"/>
        <end position="52"/>
    </location>
</feature>
<evidence type="ECO:0000259" key="1">
    <source>
        <dbReference type="Pfam" id="PF07393"/>
    </source>
</evidence>
<dbReference type="Proteomes" id="UP000002630">
    <property type="component" value="Unassembled WGS sequence"/>
</dbReference>
<gene>
    <name evidence="2" type="ORF">Esi_0615_0003</name>
</gene>
<dbReference type="InParanoid" id="D7G534"/>
<dbReference type="OrthoDB" id="125856at2759"/>
<protein>
    <recommendedName>
        <fullName evidence="1">Exocyst complex component Sec10-like alpha-helical bundle domain-containing protein</fullName>
    </recommendedName>
</protein>
<dbReference type="AlphaFoldDB" id="D7G534"/>
<dbReference type="InterPro" id="IPR048627">
    <property type="entry name" value="Sec10_HB"/>
</dbReference>